<reference evidence="1" key="2">
    <citation type="submission" date="2021-03" db="UniProtKB">
        <authorList>
            <consortium name="EnsemblPlants"/>
        </authorList>
    </citation>
    <scope>IDENTIFICATION</scope>
</reference>
<organism evidence="1 2">
    <name type="scientific">Chenopodium quinoa</name>
    <name type="common">Quinoa</name>
    <dbReference type="NCBI Taxonomy" id="63459"/>
    <lineage>
        <taxon>Eukaryota</taxon>
        <taxon>Viridiplantae</taxon>
        <taxon>Streptophyta</taxon>
        <taxon>Embryophyta</taxon>
        <taxon>Tracheophyta</taxon>
        <taxon>Spermatophyta</taxon>
        <taxon>Magnoliopsida</taxon>
        <taxon>eudicotyledons</taxon>
        <taxon>Gunneridae</taxon>
        <taxon>Pentapetalae</taxon>
        <taxon>Caryophyllales</taxon>
        <taxon>Chenopodiaceae</taxon>
        <taxon>Chenopodioideae</taxon>
        <taxon>Atripliceae</taxon>
        <taxon>Chenopodium</taxon>
    </lineage>
</organism>
<dbReference type="AlphaFoldDB" id="A0A803KUH9"/>
<dbReference type="SUPFAM" id="SSF56300">
    <property type="entry name" value="Metallo-dependent phosphatases"/>
    <property type="match status" value="1"/>
</dbReference>
<evidence type="ECO:0008006" key="3">
    <source>
        <dbReference type="Google" id="ProtNLM"/>
    </source>
</evidence>
<dbReference type="Gramene" id="AUR62002687-RA">
    <property type="protein sequence ID" value="AUR62002687-RA:cds"/>
    <property type="gene ID" value="AUR62002687"/>
</dbReference>
<name>A0A803KUH9_CHEQI</name>
<dbReference type="Proteomes" id="UP000596660">
    <property type="component" value="Unplaced"/>
</dbReference>
<dbReference type="EnsemblPlants" id="AUR62002687-RA">
    <property type="protein sequence ID" value="AUR62002687-RA:cds"/>
    <property type="gene ID" value="AUR62002687"/>
</dbReference>
<evidence type="ECO:0000313" key="2">
    <source>
        <dbReference type="Proteomes" id="UP000596660"/>
    </source>
</evidence>
<protein>
    <recommendedName>
        <fullName evidence="3">Calcineurin-like phosphoesterase domain-containing protein</fullName>
    </recommendedName>
</protein>
<keyword evidence="2" id="KW-1185">Reference proteome</keyword>
<dbReference type="PANTHER" id="PTHR35769:SF2">
    <property type="entry name" value="CALCINEURIN-LIKE METALLO-PHOSPHOESTERASE SUPERFAMILY PROTEIN"/>
    <property type="match status" value="1"/>
</dbReference>
<sequence length="251" mass="27506">MAGDFGNENVELVRSIANVDMPKAAILGNHDSWSTYNFSKKLGEEHVGYGRLDFPKLKLSVVGGRPFSLGGDKLFRKQLLKASPWLLLIDFPSSCIDLNRRLTRLETRIAWIHDTKQYPCFVMECSGASSFLSSFASCISLLRHVRYGVQNMEESAHKIHMAASGTPEDHSIIFLSHNGPTGLGSGVDDMCGKDWEGGGDNGDLDLAQAISLVKETSTNSIPLVVFGHMHKEMLDGGSRKMVFVASDNTIT</sequence>
<proteinExistence type="predicted"/>
<accession>A0A803KUH9</accession>
<evidence type="ECO:0000313" key="1">
    <source>
        <dbReference type="EnsemblPlants" id="AUR62002687-RA:cds"/>
    </source>
</evidence>
<dbReference type="InterPro" id="IPR027629">
    <property type="entry name" value="DevT-like"/>
</dbReference>
<dbReference type="PANTHER" id="PTHR35769">
    <property type="entry name" value="CALCINEURIN-LIKE METALLO-PHOSPHOESTERASE SUPERFAMILY PROTEIN"/>
    <property type="match status" value="1"/>
</dbReference>
<dbReference type="InterPro" id="IPR029052">
    <property type="entry name" value="Metallo-depent_PP-like"/>
</dbReference>
<reference evidence="1" key="1">
    <citation type="journal article" date="2017" name="Nature">
        <title>The genome of Chenopodium quinoa.</title>
        <authorList>
            <person name="Jarvis D.E."/>
            <person name="Ho Y.S."/>
            <person name="Lightfoot D.J."/>
            <person name="Schmoeckel S.M."/>
            <person name="Li B."/>
            <person name="Borm T.J.A."/>
            <person name="Ohyanagi H."/>
            <person name="Mineta K."/>
            <person name="Michell C.T."/>
            <person name="Saber N."/>
            <person name="Kharbatia N.M."/>
            <person name="Rupper R.R."/>
            <person name="Sharp A.R."/>
            <person name="Dally N."/>
            <person name="Boughton B.A."/>
            <person name="Woo Y.H."/>
            <person name="Gao G."/>
            <person name="Schijlen E.G.W.M."/>
            <person name="Guo X."/>
            <person name="Momin A.A."/>
            <person name="Negrao S."/>
            <person name="Al-Babili S."/>
            <person name="Gehring C."/>
            <person name="Roessner U."/>
            <person name="Jung C."/>
            <person name="Murphy K."/>
            <person name="Arold S.T."/>
            <person name="Gojobori T."/>
            <person name="van der Linden C.G."/>
            <person name="van Loo E.N."/>
            <person name="Jellen E.N."/>
            <person name="Maughan P.J."/>
            <person name="Tester M."/>
        </authorList>
    </citation>
    <scope>NUCLEOTIDE SEQUENCE [LARGE SCALE GENOMIC DNA]</scope>
    <source>
        <strain evidence="1">cv. PI 614886</strain>
    </source>
</reference>